<evidence type="ECO:0000313" key="2">
    <source>
        <dbReference type="Proteomes" id="UP001143543"/>
    </source>
</evidence>
<keyword evidence="2" id="KW-1185">Reference proteome</keyword>
<dbReference type="Proteomes" id="UP001143543">
    <property type="component" value="Unassembled WGS sequence"/>
</dbReference>
<comment type="caution">
    <text evidence="1">The sequence shown here is derived from an EMBL/GenBank/DDBJ whole genome shotgun (WGS) entry which is preliminary data.</text>
</comment>
<accession>A0ABQ5MGP8</accession>
<proteinExistence type="predicted"/>
<name>A0ABQ5MGP8_9FLAO</name>
<sequence length="223" mass="25368">MTLEDIKQHISQWNEVRTTNQALPLLTQGISFSITEDQFLIWEALQPETLNCYLAVEDSKIFFYITDSVTDKNESYTPGTNLIKKNLFREVSEETPIALSLIENAVDEISATEAKTRILNWVLFAESWFTEIKDKATEIPRAISIPFVDLKEAFSKDVTNVTIILALNKYNEEAYKGYNMDLIVVSNSPFNTVDDTNQSFIAFYDVCRPKPPFGQSGLNLLDS</sequence>
<organism evidence="1 2">
    <name type="scientific">Neptunitalea lumnitzerae</name>
    <dbReference type="NCBI Taxonomy" id="2965509"/>
    <lineage>
        <taxon>Bacteria</taxon>
        <taxon>Pseudomonadati</taxon>
        <taxon>Bacteroidota</taxon>
        <taxon>Flavobacteriia</taxon>
        <taxon>Flavobacteriales</taxon>
        <taxon>Flavobacteriaceae</taxon>
        <taxon>Neptunitalea</taxon>
    </lineage>
</organism>
<dbReference type="EMBL" id="BRVO01000001">
    <property type="protein sequence ID" value="GLB48573.1"/>
    <property type="molecule type" value="Genomic_DNA"/>
</dbReference>
<protein>
    <submittedName>
        <fullName evidence="1">Uncharacterized protein</fullName>
    </submittedName>
</protein>
<evidence type="ECO:0000313" key="1">
    <source>
        <dbReference type="EMBL" id="GLB48573.1"/>
    </source>
</evidence>
<gene>
    <name evidence="1" type="ORF">Y10_09410</name>
</gene>
<reference evidence="1" key="1">
    <citation type="submission" date="2022-07" db="EMBL/GenBank/DDBJ databases">
        <title>Taxonomy of Novel Oxalotrophic and Methylotrophic Bacteria.</title>
        <authorList>
            <person name="Sahin N."/>
            <person name="Tani A."/>
        </authorList>
    </citation>
    <scope>NUCLEOTIDE SEQUENCE</scope>
    <source>
        <strain evidence="1">Y10</strain>
    </source>
</reference>
<dbReference type="RefSeq" id="WP_281764207.1">
    <property type="nucleotide sequence ID" value="NZ_BRVO01000001.1"/>
</dbReference>